<name>A0A5N5QBW2_9AGAM</name>
<dbReference type="Proteomes" id="UP000383932">
    <property type="component" value="Unassembled WGS sequence"/>
</dbReference>
<reference evidence="1 2" key="1">
    <citation type="journal article" date="2019" name="Fungal Biol. Biotechnol.">
        <title>Draft genome sequence of fastidious pathogen Ceratobasidium theobromae, which causes vascular-streak dieback in Theobroma cacao.</title>
        <authorList>
            <person name="Ali S.S."/>
            <person name="Asman A."/>
            <person name="Shao J."/>
            <person name="Firmansyah A.P."/>
            <person name="Susilo A.W."/>
            <person name="Rosmana A."/>
            <person name="McMahon P."/>
            <person name="Junaid M."/>
            <person name="Guest D."/>
            <person name="Kheng T.Y."/>
            <person name="Meinhardt L.W."/>
            <person name="Bailey B.A."/>
        </authorList>
    </citation>
    <scope>NUCLEOTIDE SEQUENCE [LARGE SCALE GENOMIC DNA]</scope>
    <source>
        <strain evidence="1 2">CT2</strain>
    </source>
</reference>
<accession>A0A5N5QBW2</accession>
<protein>
    <submittedName>
        <fullName evidence="1">APH domain-containing protein</fullName>
    </submittedName>
</protein>
<dbReference type="EMBL" id="SSOP01000348">
    <property type="protein sequence ID" value="KAB5588911.1"/>
    <property type="molecule type" value="Genomic_DNA"/>
</dbReference>
<organism evidence="1 2">
    <name type="scientific">Ceratobasidium theobromae</name>
    <dbReference type="NCBI Taxonomy" id="1582974"/>
    <lineage>
        <taxon>Eukaryota</taxon>
        <taxon>Fungi</taxon>
        <taxon>Dikarya</taxon>
        <taxon>Basidiomycota</taxon>
        <taxon>Agaricomycotina</taxon>
        <taxon>Agaricomycetes</taxon>
        <taxon>Cantharellales</taxon>
        <taxon>Ceratobasidiaceae</taxon>
        <taxon>Ceratobasidium</taxon>
    </lineage>
</organism>
<proteinExistence type="predicted"/>
<sequence length="143" mass="15835">MLSRTQAPLRTPKIHKFDPSCTLIEAPYAIIDYIPGENLDQCRKALSESDAQAVDQACGRHLRFVNRITRETSNDDSPDGPLTEFGLCAIDAPRFSTWREAFSSLLLGLLADAQDAGIPHTVRMAPATPHHLACRKELLVGFY</sequence>
<dbReference type="AlphaFoldDB" id="A0A5N5QBW2"/>
<gene>
    <name evidence="1" type="ORF">CTheo_7652</name>
</gene>
<evidence type="ECO:0000313" key="1">
    <source>
        <dbReference type="EMBL" id="KAB5588911.1"/>
    </source>
</evidence>
<evidence type="ECO:0000313" key="2">
    <source>
        <dbReference type="Proteomes" id="UP000383932"/>
    </source>
</evidence>
<keyword evidence="2" id="KW-1185">Reference proteome</keyword>
<comment type="caution">
    <text evidence="1">The sequence shown here is derived from an EMBL/GenBank/DDBJ whole genome shotgun (WGS) entry which is preliminary data.</text>
</comment>
<dbReference type="OrthoDB" id="5210591at2759"/>